<accession>A0ABT1TC36</accession>
<dbReference type="GO" id="GO:0016301">
    <property type="term" value="F:kinase activity"/>
    <property type="evidence" value="ECO:0007669"/>
    <property type="project" value="UniProtKB-KW"/>
</dbReference>
<dbReference type="SMART" id="SM00387">
    <property type="entry name" value="HATPase_c"/>
    <property type="match status" value="1"/>
</dbReference>
<evidence type="ECO:0000256" key="5">
    <source>
        <dbReference type="ARBA" id="ARBA00022741"/>
    </source>
</evidence>
<keyword evidence="11" id="KW-1185">Reference proteome</keyword>
<evidence type="ECO:0000256" key="8">
    <source>
        <dbReference type="ARBA" id="ARBA00023012"/>
    </source>
</evidence>
<feature type="domain" description="Histidine kinase" evidence="9">
    <location>
        <begin position="135"/>
        <end position="349"/>
    </location>
</feature>
<proteinExistence type="predicted"/>
<evidence type="ECO:0000256" key="3">
    <source>
        <dbReference type="ARBA" id="ARBA00022553"/>
    </source>
</evidence>
<evidence type="ECO:0000256" key="7">
    <source>
        <dbReference type="ARBA" id="ARBA00022840"/>
    </source>
</evidence>
<dbReference type="CDD" id="cd00082">
    <property type="entry name" value="HisKA"/>
    <property type="match status" value="1"/>
</dbReference>
<keyword evidence="3" id="KW-0597">Phosphoprotein</keyword>
<evidence type="ECO:0000256" key="2">
    <source>
        <dbReference type="ARBA" id="ARBA00012438"/>
    </source>
</evidence>
<evidence type="ECO:0000313" key="10">
    <source>
        <dbReference type="EMBL" id="MCQ8102677.1"/>
    </source>
</evidence>
<sequence>MNKDPCVVFNADSLRFCWANGAALECLGYDREELLRLPVGRVFPSLPDHPSFQWLISGAESGATIKSVRQARDASCLPVSLLLDLFTDQGQRYVHAGVIAGRGTRTRRDAASQQKKLLILQQQGKLAAMGEMIGNIAHQWRQPLNALAVILMNLDDALAYGEADKDASHAAVVRCQEILTGMSRTIDEFRGFFKNDKSMAEFVLAENIDSCVNLLGAGMQYHRIKLSFVGRDCPARVMMPVGEFSQVLLSLINNAKEQIMARQQTDGEITISLERRDAWVIMHVTDNAGGIDQEYLPKIFDPYFTTKPHAAGLGLYLSNLSIQENMKGKIEAGNHAGGARFSVYLPQAGAAERAV</sequence>
<evidence type="ECO:0000256" key="6">
    <source>
        <dbReference type="ARBA" id="ARBA00022777"/>
    </source>
</evidence>
<dbReference type="InterPro" id="IPR036890">
    <property type="entry name" value="HATPase_C_sf"/>
</dbReference>
<dbReference type="InterPro" id="IPR035965">
    <property type="entry name" value="PAS-like_dom_sf"/>
</dbReference>
<dbReference type="InterPro" id="IPR036097">
    <property type="entry name" value="HisK_dim/P_sf"/>
</dbReference>
<dbReference type="RefSeq" id="WP_256600285.1">
    <property type="nucleotide sequence ID" value="NZ_JANIBJ010000001.1"/>
</dbReference>
<keyword evidence="7" id="KW-0067">ATP-binding</keyword>
<evidence type="ECO:0000256" key="1">
    <source>
        <dbReference type="ARBA" id="ARBA00000085"/>
    </source>
</evidence>
<dbReference type="Proteomes" id="UP001524499">
    <property type="component" value="Unassembled WGS sequence"/>
</dbReference>
<dbReference type="InterPro" id="IPR003594">
    <property type="entry name" value="HATPase_dom"/>
</dbReference>
<dbReference type="Pfam" id="PF02518">
    <property type="entry name" value="HATPase_c"/>
    <property type="match status" value="1"/>
</dbReference>
<dbReference type="SUPFAM" id="SSF55785">
    <property type="entry name" value="PYP-like sensor domain (PAS domain)"/>
    <property type="match status" value="1"/>
</dbReference>
<dbReference type="Gene3D" id="3.30.450.20">
    <property type="entry name" value="PAS domain"/>
    <property type="match status" value="1"/>
</dbReference>
<keyword evidence="4" id="KW-0808">Transferase</keyword>
<dbReference type="InterPro" id="IPR004358">
    <property type="entry name" value="Sig_transdc_His_kin-like_C"/>
</dbReference>
<reference evidence="10 11" key="1">
    <citation type="submission" date="2022-07" db="EMBL/GenBank/DDBJ databases">
        <title>Methylomonas rivi sp. nov., Methylomonas rosea sp. nov., Methylomonas aureus sp. nov. and Methylomonas subterranea sp. nov., four novel methanotrophs isolated from a freshwater creek and the deep terrestrial subsurface.</title>
        <authorList>
            <person name="Abin C."/>
            <person name="Sankaranarayanan K."/>
            <person name="Garner C."/>
            <person name="Sindelar R."/>
            <person name="Kotary K."/>
            <person name="Garner R."/>
            <person name="Barclay S."/>
            <person name="Lawson P."/>
            <person name="Krumholz L."/>
        </authorList>
    </citation>
    <scope>NUCLEOTIDE SEQUENCE [LARGE SCALE GENOMIC DNA]</scope>
    <source>
        <strain evidence="10 11">SURF-2</strain>
    </source>
</reference>
<dbReference type="EC" id="2.7.13.3" evidence="2"/>
<dbReference type="Gene3D" id="1.10.287.130">
    <property type="match status" value="1"/>
</dbReference>
<dbReference type="InterPro" id="IPR005467">
    <property type="entry name" value="His_kinase_dom"/>
</dbReference>
<keyword evidence="5" id="KW-0547">Nucleotide-binding</keyword>
<evidence type="ECO:0000256" key="4">
    <source>
        <dbReference type="ARBA" id="ARBA00022679"/>
    </source>
</evidence>
<keyword evidence="6 10" id="KW-0418">Kinase</keyword>
<dbReference type="PROSITE" id="PS50109">
    <property type="entry name" value="HIS_KIN"/>
    <property type="match status" value="1"/>
</dbReference>
<dbReference type="PANTHER" id="PTHR43065:SF10">
    <property type="entry name" value="PEROXIDE STRESS-ACTIVATED HISTIDINE KINASE MAK3"/>
    <property type="match status" value="1"/>
</dbReference>
<dbReference type="InterPro" id="IPR003661">
    <property type="entry name" value="HisK_dim/P_dom"/>
</dbReference>
<dbReference type="SUPFAM" id="SSF55874">
    <property type="entry name" value="ATPase domain of HSP90 chaperone/DNA topoisomerase II/histidine kinase"/>
    <property type="match status" value="1"/>
</dbReference>
<evidence type="ECO:0000313" key="11">
    <source>
        <dbReference type="Proteomes" id="UP001524499"/>
    </source>
</evidence>
<keyword evidence="8" id="KW-0902">Two-component regulatory system</keyword>
<dbReference type="EMBL" id="JANIBJ010000001">
    <property type="protein sequence ID" value="MCQ8102677.1"/>
    <property type="molecule type" value="Genomic_DNA"/>
</dbReference>
<evidence type="ECO:0000259" key="9">
    <source>
        <dbReference type="PROSITE" id="PS50109"/>
    </source>
</evidence>
<dbReference type="Gene3D" id="3.30.565.10">
    <property type="entry name" value="Histidine kinase-like ATPase, C-terminal domain"/>
    <property type="match status" value="1"/>
</dbReference>
<name>A0ABT1TC36_9GAMM</name>
<dbReference type="SUPFAM" id="SSF47384">
    <property type="entry name" value="Homodimeric domain of signal transducing histidine kinase"/>
    <property type="match status" value="1"/>
</dbReference>
<protein>
    <recommendedName>
        <fullName evidence="2">histidine kinase</fullName>
        <ecNumber evidence="2">2.7.13.3</ecNumber>
    </recommendedName>
</protein>
<dbReference type="PRINTS" id="PR00344">
    <property type="entry name" value="BCTRLSENSOR"/>
</dbReference>
<comment type="caution">
    <text evidence="10">The sequence shown here is derived from an EMBL/GenBank/DDBJ whole genome shotgun (WGS) entry which is preliminary data.</text>
</comment>
<comment type="catalytic activity">
    <reaction evidence="1">
        <text>ATP + protein L-histidine = ADP + protein N-phospho-L-histidine.</text>
        <dbReference type="EC" id="2.7.13.3"/>
    </reaction>
</comment>
<dbReference type="PANTHER" id="PTHR43065">
    <property type="entry name" value="SENSOR HISTIDINE KINASE"/>
    <property type="match status" value="1"/>
</dbReference>
<organism evidence="10 11">
    <name type="scientific">Methylomonas subterranea</name>
    <dbReference type="NCBI Taxonomy" id="2952225"/>
    <lineage>
        <taxon>Bacteria</taxon>
        <taxon>Pseudomonadati</taxon>
        <taxon>Pseudomonadota</taxon>
        <taxon>Gammaproteobacteria</taxon>
        <taxon>Methylococcales</taxon>
        <taxon>Methylococcaceae</taxon>
        <taxon>Methylomonas</taxon>
    </lineage>
</organism>
<gene>
    <name evidence="10" type="ORF">NP590_01060</name>
</gene>